<accession>A0ABZ2UJA7</accession>
<keyword evidence="2" id="KW-1185">Reference proteome</keyword>
<evidence type="ECO:0008006" key="3">
    <source>
        <dbReference type="Google" id="ProtNLM"/>
    </source>
</evidence>
<proteinExistence type="predicted"/>
<dbReference type="RefSeq" id="WP_406845328.1">
    <property type="nucleotide sequence ID" value="NZ_CP150845.1"/>
</dbReference>
<evidence type="ECO:0000313" key="1">
    <source>
        <dbReference type="EMBL" id="WYZ21642.1"/>
    </source>
</evidence>
<sequence length="182" mass="21012">MNVLKKIRIYLLATLFICCTKESNNKADSSHYSIILPQDWKKINVQGIDSDVQIVITKNGDSIYFDFGKFSEKFDETNKVFSIAQIKKYKAMGMDTDNLFFSNAPEIDQAQGTFLKEYYYYVTIDKVRGKIKVPKIIGKGEVGIYFDSVDNKNNRLSIIGKNLNENDQKEILKSFNTIKFKR</sequence>
<evidence type="ECO:0000313" key="2">
    <source>
        <dbReference type="Proteomes" id="UP001623852"/>
    </source>
</evidence>
<protein>
    <recommendedName>
        <fullName evidence="3">Lipoprotein</fullName>
    </recommendedName>
</protein>
<reference evidence="1 2" key="1">
    <citation type="submission" date="2024-03" db="EMBL/GenBank/DDBJ databases">
        <title>Flavobacterium soyae.</title>
        <authorList>
            <person name="Zheng W."/>
        </authorList>
    </citation>
    <scope>NUCLEOTIDE SEQUENCE [LARGE SCALE GENOMIC DNA]</scope>
    <source>
        <strain evidence="1 2">55</strain>
    </source>
</reference>
<dbReference type="EMBL" id="CP150845">
    <property type="protein sequence ID" value="WYZ21642.1"/>
    <property type="molecule type" value="Genomic_DNA"/>
</dbReference>
<name>A0ABZ2UJA7_9FLAO</name>
<gene>
    <name evidence="1" type="ORF">AABD74_09270</name>
</gene>
<organism evidence="1 2">
    <name type="scientific">Flavobacterium soyae</name>
    <dbReference type="NCBI Taxonomy" id="2903098"/>
    <lineage>
        <taxon>Bacteria</taxon>
        <taxon>Pseudomonadati</taxon>
        <taxon>Bacteroidota</taxon>
        <taxon>Flavobacteriia</taxon>
        <taxon>Flavobacteriales</taxon>
        <taxon>Flavobacteriaceae</taxon>
        <taxon>Flavobacterium</taxon>
    </lineage>
</organism>
<dbReference type="Proteomes" id="UP001623852">
    <property type="component" value="Chromosome"/>
</dbReference>